<organism evidence="2 3">
    <name type="scientific">Streptococcus oricebi</name>
    <dbReference type="NCBI Taxonomy" id="1547447"/>
    <lineage>
        <taxon>Bacteria</taxon>
        <taxon>Bacillati</taxon>
        <taxon>Bacillota</taxon>
        <taxon>Bacilli</taxon>
        <taxon>Lactobacillales</taxon>
        <taxon>Streptococcaceae</taxon>
        <taxon>Streptococcus</taxon>
    </lineage>
</organism>
<protein>
    <recommendedName>
        <fullName evidence="4">Lipoprotein</fullName>
    </recommendedName>
</protein>
<feature type="chain" id="PRO_5045599709" description="Lipoprotein" evidence="1">
    <location>
        <begin position="23"/>
        <end position="279"/>
    </location>
</feature>
<evidence type="ECO:0000313" key="3">
    <source>
        <dbReference type="Proteomes" id="UP001519296"/>
    </source>
</evidence>
<comment type="caution">
    <text evidence="2">The sequence shown here is derived from an EMBL/GenBank/DDBJ whole genome shotgun (WGS) entry which is preliminary data.</text>
</comment>
<gene>
    <name evidence="2" type="ORF">C4K46_00135</name>
</gene>
<dbReference type="EMBL" id="PRDG01000001">
    <property type="protein sequence ID" value="MBP2622347.1"/>
    <property type="molecule type" value="Genomic_DNA"/>
</dbReference>
<keyword evidence="1" id="KW-0732">Signal</keyword>
<evidence type="ECO:0008006" key="4">
    <source>
        <dbReference type="Google" id="ProtNLM"/>
    </source>
</evidence>
<proteinExistence type="predicted"/>
<dbReference type="PROSITE" id="PS51257">
    <property type="entry name" value="PROKAR_LIPOPROTEIN"/>
    <property type="match status" value="1"/>
</dbReference>
<keyword evidence="3" id="KW-1185">Reference proteome</keyword>
<sequence length="279" mass="31164">MKTRTKKLLCSLVAGLSIFLVACSSQTIDKSGTNNSSSKVDQGPVLTDLLDNIQNSDSFETQVKTKIELGADKTGQAEGDGTQFTVDTNASIIREPIALKLELKTNTLGKSGQSVFYIKDGTIYVKPAESDTWLKQESQELVDKIKEKQEQSNNFEFFEAAVKNKDKLQLNEQKDGYVLDIKDAGQDFQDVFIKQMKASNPILKNINIEFSKMNLQLKIDKKTKLPQSMKMDAKMKIENQTAVMTVDAVYKNFNKVSDIKLPEEAKDAQEANILQAFNS</sequence>
<evidence type="ECO:0000313" key="2">
    <source>
        <dbReference type="EMBL" id="MBP2622347.1"/>
    </source>
</evidence>
<accession>A0ABS5B0I2</accession>
<feature type="signal peptide" evidence="1">
    <location>
        <begin position="1"/>
        <end position="22"/>
    </location>
</feature>
<reference evidence="2 3" key="1">
    <citation type="submission" date="2018-02" db="EMBL/GenBank/DDBJ databases">
        <title>Draft genome sequence of Streptococcus oricebi CCUG 70868T type strain.</title>
        <authorList>
            <person name="Mendez V."/>
            <person name="Salva-Serra F."/>
            <person name="Jaen-Luchoro D."/>
            <person name="Gonzales-Siles L."/>
            <person name="Karlsson R."/>
            <person name="Engstrom-Jakobsson H."/>
            <person name="Busquets A."/>
            <person name="Gomila M."/>
            <person name="Pineiro-Iglesias B."/>
            <person name="Bennasar-Figueras A."/>
            <person name="Seeger M."/>
            <person name="Moore E."/>
        </authorList>
    </citation>
    <scope>NUCLEOTIDE SEQUENCE [LARGE SCALE GENOMIC DNA]</scope>
    <source>
        <strain evidence="2 3">CCUG 70868</strain>
    </source>
</reference>
<evidence type="ECO:0000256" key="1">
    <source>
        <dbReference type="SAM" id="SignalP"/>
    </source>
</evidence>
<dbReference type="Proteomes" id="UP001519296">
    <property type="component" value="Unassembled WGS sequence"/>
</dbReference>
<dbReference type="RefSeq" id="WP_209626187.1">
    <property type="nucleotide sequence ID" value="NZ_PRDG01000001.1"/>
</dbReference>
<name>A0ABS5B0I2_9STRE</name>
<dbReference type="Pfam" id="PF20316">
    <property type="entry name" value="DUF6612"/>
    <property type="match status" value="1"/>
</dbReference>
<dbReference type="InterPro" id="IPR046720">
    <property type="entry name" value="DUF6612"/>
</dbReference>